<keyword evidence="9" id="KW-0460">Magnesium</keyword>
<keyword evidence="6" id="KW-0479">Metal-binding</keyword>
<dbReference type="EMBL" id="JABXBU010002230">
    <property type="protein sequence ID" value="KAF8766572.1"/>
    <property type="molecule type" value="Genomic_DNA"/>
</dbReference>
<evidence type="ECO:0000259" key="13">
    <source>
        <dbReference type="Pfam" id="PF20266"/>
    </source>
</evidence>
<evidence type="ECO:0000256" key="6">
    <source>
        <dbReference type="ARBA" id="ARBA00022723"/>
    </source>
</evidence>
<dbReference type="PANTHER" id="PTHR10656">
    <property type="entry name" value="CELL FATE DETERMINING PROTEIN MAB21-RELATED"/>
    <property type="match status" value="1"/>
</dbReference>
<dbReference type="Pfam" id="PF20266">
    <property type="entry name" value="Mab-21_C"/>
    <property type="match status" value="2"/>
</dbReference>
<evidence type="ECO:0000313" key="15">
    <source>
        <dbReference type="Proteomes" id="UP000807504"/>
    </source>
</evidence>
<dbReference type="GO" id="GO:0046872">
    <property type="term" value="F:metal ion binding"/>
    <property type="evidence" value="ECO:0007669"/>
    <property type="project" value="UniProtKB-KW"/>
</dbReference>
<comment type="cofactor">
    <cofactor evidence="2">
        <name>Mg(2+)</name>
        <dbReference type="ChEBI" id="CHEBI:18420"/>
    </cofactor>
</comment>
<dbReference type="PANTHER" id="PTHR10656:SF42">
    <property type="entry name" value="CYCLIC GMP-AMP SYNTHASE-LIKE PROTEIN-RELATED"/>
    <property type="match status" value="1"/>
</dbReference>
<dbReference type="InterPro" id="IPR024810">
    <property type="entry name" value="MAB21L/cGLR"/>
</dbReference>
<dbReference type="InterPro" id="IPR046906">
    <property type="entry name" value="Mab-21_HhH/H2TH-like"/>
</dbReference>
<keyword evidence="8" id="KW-0067">ATP-binding</keyword>
<evidence type="ECO:0000256" key="10">
    <source>
        <dbReference type="ARBA" id="ARBA00023134"/>
    </source>
</evidence>
<dbReference type="Gene3D" id="3.30.460.90">
    <property type="match status" value="2"/>
</dbReference>
<keyword evidence="4" id="KW-0808">Transferase</keyword>
<evidence type="ECO:0000256" key="4">
    <source>
        <dbReference type="ARBA" id="ARBA00022679"/>
    </source>
</evidence>
<evidence type="ECO:0000256" key="2">
    <source>
        <dbReference type="ARBA" id="ARBA00001946"/>
    </source>
</evidence>
<dbReference type="AlphaFoldDB" id="A0A8T0E6L7"/>
<dbReference type="GO" id="GO:0005524">
    <property type="term" value="F:ATP binding"/>
    <property type="evidence" value="ECO:0007669"/>
    <property type="project" value="UniProtKB-KW"/>
</dbReference>
<keyword evidence="7" id="KW-0547">Nucleotide-binding</keyword>
<evidence type="ECO:0000256" key="11">
    <source>
        <dbReference type="ARBA" id="ARBA00023211"/>
    </source>
</evidence>
<feature type="domain" description="Mab-21-like HhH/H2TH-like" evidence="13">
    <location>
        <begin position="792"/>
        <end position="883"/>
    </location>
</feature>
<evidence type="ECO:0000256" key="8">
    <source>
        <dbReference type="ARBA" id="ARBA00022840"/>
    </source>
</evidence>
<evidence type="ECO:0000313" key="14">
    <source>
        <dbReference type="EMBL" id="KAF8766572.1"/>
    </source>
</evidence>
<sequence length="901" mass="103742">MKLLKSRVEVLEVVVNKITDNTKHKISDYESDGEAVNSLDESSGEVSGFFNSDSGYQDITPAFKKDAVFRSMYFRDYKTGSSYNELRISNASEYDIEIVFRAPAQIHLEVEFFPETMTFAKLKWNKIGDFPPNKLDILHFFEKNSENGYLKPLKISAWFQGLIDVYLKSNPMIPGIKKMRNSQSGPARTIEIETVEGYQLSIDLLPAFTFSFDSLIGTKINNILEKYPVDKSLLRDIENWNIASYHLKTLILWAIDANPKTDYWQGSYLFDRYLETMTFLQKCLEKQFLPYFMDDSYNLFHVLNKDECKNKVLLCALCEKIVSVEEDNFPEDLHALLSKYCIPQLHWICKSCEKQNSLKNSFGKRSDLEDDMKLIKAKLENLEFEVTEIKKFVNLKSKDYDSGFVSSSGFSGESSSDMDYPNTEGNSGINFRTYRKVDCHSANSEDFQRVEHCSSSELNYSQHVDSCSSSVIQDDQRSISSSSSFSSLKSVKTCFSAVPQENRVVDCHSSLSATGSCSVISHSGNLSSGLEEASPKKKKEAHALIHLISNTKIKIDDKESAKSSNIVDVFLKWITQFLKKDAVFNSLYLRDYRTGSSYNDLRISDASEYDVDIVFKTPSEINLEVEFFKEIMAYAKIKWQKMGDIPTNKADVLKFFEKNSLDGYLVPLKISAWFQRLIDLFLSSDPKIPGIKQIKNRQSGPARTIEIVTNEGYVLHIDLVPVFIFPYDVLETTKINDILERYPVNKSKQFWFLVPKQCQGEGQLLASDCKLSWRVDFPEVERKVLHNKQSAKQVIRLLKLLRDKERWNIASYYLKTLILWSVDKNPDTAYWQGNSLFERYLETMKFLQESVKNQHLPFFMDPAYNLFHALNKDECKNLSNRLQRIITSIEADHNNLNNIYS</sequence>
<evidence type="ECO:0000256" key="3">
    <source>
        <dbReference type="ARBA" id="ARBA00008307"/>
    </source>
</evidence>
<keyword evidence="10" id="KW-0342">GTP-binding</keyword>
<name>A0A8T0E6L7_ARGBR</name>
<comment type="caution">
    <text evidence="14">The sequence shown here is derived from an EMBL/GenBank/DDBJ whole genome shotgun (WGS) entry which is preliminary data.</text>
</comment>
<evidence type="ECO:0000256" key="5">
    <source>
        <dbReference type="ARBA" id="ARBA00022695"/>
    </source>
</evidence>
<feature type="domain" description="Mab-21-like nucleotidyltransferase" evidence="12">
    <location>
        <begin position="598"/>
        <end position="787"/>
    </location>
</feature>
<evidence type="ECO:0000256" key="1">
    <source>
        <dbReference type="ARBA" id="ARBA00001936"/>
    </source>
</evidence>
<keyword evidence="11" id="KW-0464">Manganese</keyword>
<dbReference type="Proteomes" id="UP000807504">
    <property type="component" value="Unassembled WGS sequence"/>
</dbReference>
<keyword evidence="15" id="KW-1185">Reference proteome</keyword>
<reference evidence="14" key="1">
    <citation type="journal article" date="2020" name="bioRxiv">
        <title>Chromosome-level reference genome of the European wasp spider Argiope bruennichi: a resource for studies on range expansion and evolutionary adaptation.</title>
        <authorList>
            <person name="Sheffer M.M."/>
            <person name="Hoppe A."/>
            <person name="Krehenwinkel H."/>
            <person name="Uhl G."/>
            <person name="Kuss A.W."/>
            <person name="Jensen L."/>
            <person name="Jensen C."/>
            <person name="Gillespie R.G."/>
            <person name="Hoff K.J."/>
            <person name="Prost S."/>
        </authorList>
    </citation>
    <scope>NUCLEOTIDE SEQUENCE</scope>
</reference>
<evidence type="ECO:0000256" key="7">
    <source>
        <dbReference type="ARBA" id="ARBA00022741"/>
    </source>
</evidence>
<evidence type="ECO:0000256" key="9">
    <source>
        <dbReference type="ARBA" id="ARBA00022842"/>
    </source>
</evidence>
<dbReference type="InterPro" id="IPR046903">
    <property type="entry name" value="Mab-21-like_nuc_Trfase"/>
</dbReference>
<dbReference type="GO" id="GO:0016779">
    <property type="term" value="F:nucleotidyltransferase activity"/>
    <property type="evidence" value="ECO:0007669"/>
    <property type="project" value="UniProtKB-KW"/>
</dbReference>
<comment type="cofactor">
    <cofactor evidence="1">
        <name>Mn(2+)</name>
        <dbReference type="ChEBI" id="CHEBI:29035"/>
    </cofactor>
</comment>
<dbReference type="SMART" id="SM01265">
    <property type="entry name" value="Mab-21"/>
    <property type="match status" value="2"/>
</dbReference>
<dbReference type="GO" id="GO:0005525">
    <property type="term" value="F:GTP binding"/>
    <property type="evidence" value="ECO:0007669"/>
    <property type="project" value="UniProtKB-KW"/>
</dbReference>
<organism evidence="14 15">
    <name type="scientific">Argiope bruennichi</name>
    <name type="common">Wasp spider</name>
    <name type="synonym">Aranea bruennichi</name>
    <dbReference type="NCBI Taxonomy" id="94029"/>
    <lineage>
        <taxon>Eukaryota</taxon>
        <taxon>Metazoa</taxon>
        <taxon>Ecdysozoa</taxon>
        <taxon>Arthropoda</taxon>
        <taxon>Chelicerata</taxon>
        <taxon>Arachnida</taxon>
        <taxon>Araneae</taxon>
        <taxon>Araneomorphae</taxon>
        <taxon>Entelegynae</taxon>
        <taxon>Araneoidea</taxon>
        <taxon>Araneidae</taxon>
        <taxon>Argiope</taxon>
    </lineage>
</organism>
<dbReference type="Pfam" id="PF03281">
    <property type="entry name" value="Mab-21"/>
    <property type="match status" value="2"/>
</dbReference>
<feature type="domain" description="Mab-21-like nucleotidyltransferase" evidence="12">
    <location>
        <begin position="83"/>
        <end position="212"/>
    </location>
</feature>
<gene>
    <name evidence="14" type="ORF">HNY73_019621</name>
</gene>
<accession>A0A8T0E6L7</accession>
<evidence type="ECO:0000259" key="12">
    <source>
        <dbReference type="Pfam" id="PF03281"/>
    </source>
</evidence>
<dbReference type="Gene3D" id="1.10.1410.40">
    <property type="match status" value="2"/>
</dbReference>
<comment type="similarity">
    <text evidence="3">Belongs to the mab-21 family.</text>
</comment>
<proteinExistence type="inferred from homology"/>
<feature type="domain" description="Mab-21-like HhH/H2TH-like" evidence="13">
    <location>
        <begin position="240"/>
        <end position="310"/>
    </location>
</feature>
<protein>
    <submittedName>
        <fullName evidence="14">Cyclic GMP-AMP synthase like protein</fullName>
    </submittedName>
</protein>
<keyword evidence="5" id="KW-0548">Nucleotidyltransferase</keyword>
<reference evidence="14" key="2">
    <citation type="submission" date="2020-06" db="EMBL/GenBank/DDBJ databases">
        <authorList>
            <person name="Sheffer M."/>
        </authorList>
    </citation>
    <scope>NUCLEOTIDE SEQUENCE</scope>
</reference>